<evidence type="ECO:0000256" key="6">
    <source>
        <dbReference type="ARBA" id="ARBA00023136"/>
    </source>
</evidence>
<evidence type="ECO:0000256" key="7">
    <source>
        <dbReference type="SAM" id="Phobius"/>
    </source>
</evidence>
<comment type="caution">
    <text evidence="8">The sequence shown here is derived from an EMBL/GenBank/DDBJ whole genome shotgun (WGS) entry which is preliminary data.</text>
</comment>
<evidence type="ECO:0000256" key="3">
    <source>
        <dbReference type="ARBA" id="ARBA00022679"/>
    </source>
</evidence>
<keyword evidence="6 7" id="KW-0472">Membrane</keyword>
<reference evidence="9" key="1">
    <citation type="journal article" date="2019" name="Int. J. Syst. Evol. Microbiol.">
        <title>The Global Catalogue of Microorganisms (GCM) 10K type strain sequencing project: providing services to taxonomists for standard genome sequencing and annotation.</title>
        <authorList>
            <consortium name="The Broad Institute Genomics Platform"/>
            <consortium name="The Broad Institute Genome Sequencing Center for Infectious Disease"/>
            <person name="Wu L."/>
            <person name="Ma J."/>
        </authorList>
    </citation>
    <scope>NUCLEOTIDE SEQUENCE [LARGE SCALE GENOMIC DNA]</scope>
    <source>
        <strain evidence="9">JCM 15421</strain>
    </source>
</reference>
<comment type="subcellular location">
    <subcellularLocation>
        <location evidence="1">Cell membrane</location>
        <topology evidence="1">Multi-pass membrane protein</topology>
    </subcellularLocation>
</comment>
<feature type="transmembrane region" description="Helical" evidence="7">
    <location>
        <begin position="163"/>
        <end position="181"/>
    </location>
</feature>
<protein>
    <submittedName>
        <fullName evidence="8">UDP-N-acetylglucosamine--undecaprenyl-phosphate N-acetylglucosaminephosphotransferase</fullName>
    </submittedName>
</protein>
<keyword evidence="9" id="KW-1185">Reference proteome</keyword>
<sequence length="371" mass="40111">MLQLMMATASVTVAFVLTLAGQWMLTPLARRFDLFDHPAGRKDHACPTPTTGGIVMLMGALLAEIAMRGDSDPSFYGFYLAAIILTVLGVLDDKLDLPWPLRIAVEVVVALVVIYVGGIRVHQLGDAFGLNISSLGILSVPFTVCAIVGTINAINMIDGSDGMAGLLVLSALVMLEAAALYAGNDLIQERAPILIGAVMGFLFHNLRLPGQRCSRVFMGNAGSAFLGLAIACCAFHLTQTPTHPVSPALGLWLVPVPIMDCLVLMVSRIRKRRSPFAADHDHIHHLMLEGGFGPTRAACVLALLSSVCGLIAGVTMRAHVPHPVLLVAFVCLCALWYWMTSRRSRAIRFFQWLRADHAWWPAPISARELDT</sequence>
<dbReference type="Proteomes" id="UP001501523">
    <property type="component" value="Unassembled WGS sequence"/>
</dbReference>
<evidence type="ECO:0000313" key="9">
    <source>
        <dbReference type="Proteomes" id="UP001501523"/>
    </source>
</evidence>
<gene>
    <name evidence="8" type="primary">wecA</name>
    <name evidence="8" type="ORF">GCM10009105_07520</name>
</gene>
<evidence type="ECO:0000313" key="8">
    <source>
        <dbReference type="EMBL" id="GAA0708172.1"/>
    </source>
</evidence>
<dbReference type="PANTHER" id="PTHR22926:SF3">
    <property type="entry name" value="UNDECAPRENYL-PHOSPHATE ALPHA-N-ACETYLGLUCOSAMINYL 1-PHOSPHATE TRANSFERASE"/>
    <property type="match status" value="1"/>
</dbReference>
<feature type="transmembrane region" description="Helical" evidence="7">
    <location>
        <begin position="103"/>
        <end position="122"/>
    </location>
</feature>
<name>A0ABP3TJI3_9GAMM</name>
<dbReference type="RefSeq" id="WP_343787312.1">
    <property type="nucleotide sequence ID" value="NZ_BAAAEU010000004.1"/>
</dbReference>
<dbReference type="InterPro" id="IPR000715">
    <property type="entry name" value="Glycosyl_transferase_4"/>
</dbReference>
<feature type="transmembrane region" description="Helical" evidence="7">
    <location>
        <begin position="216"/>
        <end position="237"/>
    </location>
</feature>
<dbReference type="Pfam" id="PF00953">
    <property type="entry name" value="Glycos_transf_4"/>
    <property type="match status" value="1"/>
</dbReference>
<evidence type="ECO:0000256" key="2">
    <source>
        <dbReference type="ARBA" id="ARBA00022475"/>
    </source>
</evidence>
<feature type="transmembrane region" description="Helical" evidence="7">
    <location>
        <begin position="128"/>
        <end position="151"/>
    </location>
</feature>
<proteinExistence type="predicted"/>
<accession>A0ABP3TJI3</accession>
<dbReference type="PANTHER" id="PTHR22926">
    <property type="entry name" value="PHOSPHO-N-ACETYLMURAMOYL-PENTAPEPTIDE-TRANSFERASE"/>
    <property type="match status" value="1"/>
</dbReference>
<feature type="transmembrane region" description="Helical" evidence="7">
    <location>
        <begin position="46"/>
        <end position="67"/>
    </location>
</feature>
<evidence type="ECO:0000256" key="1">
    <source>
        <dbReference type="ARBA" id="ARBA00004651"/>
    </source>
</evidence>
<dbReference type="CDD" id="cd06853">
    <property type="entry name" value="GT_WecA_like"/>
    <property type="match status" value="1"/>
</dbReference>
<feature type="transmembrane region" description="Helical" evidence="7">
    <location>
        <begin position="6"/>
        <end position="25"/>
    </location>
</feature>
<feature type="transmembrane region" description="Helical" evidence="7">
    <location>
        <begin position="73"/>
        <end position="91"/>
    </location>
</feature>
<evidence type="ECO:0000256" key="5">
    <source>
        <dbReference type="ARBA" id="ARBA00022989"/>
    </source>
</evidence>
<dbReference type="EMBL" id="BAAAEU010000004">
    <property type="protein sequence ID" value="GAA0708172.1"/>
    <property type="molecule type" value="Genomic_DNA"/>
</dbReference>
<feature type="transmembrane region" description="Helical" evidence="7">
    <location>
        <begin position="249"/>
        <end position="266"/>
    </location>
</feature>
<organism evidence="8 9">
    <name type="scientific">Dokdonella soli</name>
    <dbReference type="NCBI Taxonomy" id="529810"/>
    <lineage>
        <taxon>Bacteria</taxon>
        <taxon>Pseudomonadati</taxon>
        <taxon>Pseudomonadota</taxon>
        <taxon>Gammaproteobacteria</taxon>
        <taxon>Lysobacterales</taxon>
        <taxon>Rhodanobacteraceae</taxon>
        <taxon>Dokdonella</taxon>
    </lineage>
</organism>
<feature type="transmembrane region" description="Helical" evidence="7">
    <location>
        <begin position="322"/>
        <end position="339"/>
    </location>
</feature>
<feature type="transmembrane region" description="Helical" evidence="7">
    <location>
        <begin position="297"/>
        <end position="316"/>
    </location>
</feature>
<keyword evidence="2" id="KW-1003">Cell membrane</keyword>
<keyword evidence="4 7" id="KW-0812">Transmembrane</keyword>
<keyword evidence="3" id="KW-0808">Transferase</keyword>
<keyword evidence="5 7" id="KW-1133">Transmembrane helix</keyword>
<evidence type="ECO:0000256" key="4">
    <source>
        <dbReference type="ARBA" id="ARBA00022692"/>
    </source>
</evidence>